<organism evidence="1 2">
    <name type="scientific">Tropilaelaps mercedesae</name>
    <dbReference type="NCBI Taxonomy" id="418985"/>
    <lineage>
        <taxon>Eukaryota</taxon>
        <taxon>Metazoa</taxon>
        <taxon>Ecdysozoa</taxon>
        <taxon>Arthropoda</taxon>
        <taxon>Chelicerata</taxon>
        <taxon>Arachnida</taxon>
        <taxon>Acari</taxon>
        <taxon>Parasitiformes</taxon>
        <taxon>Mesostigmata</taxon>
        <taxon>Gamasina</taxon>
        <taxon>Dermanyssoidea</taxon>
        <taxon>Laelapidae</taxon>
        <taxon>Tropilaelaps</taxon>
    </lineage>
</organism>
<evidence type="ECO:0000313" key="1">
    <source>
        <dbReference type="EMBL" id="OQR77263.1"/>
    </source>
</evidence>
<proteinExistence type="predicted"/>
<dbReference type="EMBL" id="MNPL01003770">
    <property type="protein sequence ID" value="OQR77263.1"/>
    <property type="molecule type" value="Genomic_DNA"/>
</dbReference>
<reference evidence="1 2" key="1">
    <citation type="journal article" date="2017" name="Gigascience">
        <title>Draft genome of the honey bee ectoparasitic mite, Tropilaelaps mercedesae, is shaped by the parasitic life history.</title>
        <authorList>
            <person name="Dong X."/>
            <person name="Armstrong S.D."/>
            <person name="Xia D."/>
            <person name="Makepeace B.L."/>
            <person name="Darby A.C."/>
            <person name="Kadowaki T."/>
        </authorList>
    </citation>
    <scope>NUCLEOTIDE SEQUENCE [LARGE SCALE GENOMIC DNA]</scope>
    <source>
        <strain evidence="1">Wuxi-XJTLU</strain>
    </source>
</reference>
<name>A0A1V9XV08_9ACAR</name>
<protein>
    <submittedName>
        <fullName evidence="1">Uncharacterized protein</fullName>
    </submittedName>
</protein>
<gene>
    <name evidence="1" type="ORF">BIW11_07221</name>
</gene>
<accession>A0A1V9XV08</accession>
<comment type="caution">
    <text evidence="1">The sequence shown here is derived from an EMBL/GenBank/DDBJ whole genome shotgun (WGS) entry which is preliminary data.</text>
</comment>
<dbReference type="InParanoid" id="A0A1V9XV08"/>
<evidence type="ECO:0000313" key="2">
    <source>
        <dbReference type="Proteomes" id="UP000192247"/>
    </source>
</evidence>
<sequence>MTSACRLPPTNLTD</sequence>
<keyword evidence="2" id="KW-1185">Reference proteome</keyword>
<dbReference type="Proteomes" id="UP000192247">
    <property type="component" value="Unassembled WGS sequence"/>
</dbReference>